<evidence type="ECO:0000313" key="10">
    <source>
        <dbReference type="Proteomes" id="UP000021108"/>
    </source>
</evidence>
<feature type="transmembrane region" description="Helical" evidence="7">
    <location>
        <begin position="88"/>
        <end position="106"/>
    </location>
</feature>
<keyword evidence="5 7" id="KW-1133">Transmembrane helix</keyword>
<dbReference type="Pfam" id="PF00083">
    <property type="entry name" value="Sugar_tr"/>
    <property type="match status" value="1"/>
</dbReference>
<dbReference type="Proteomes" id="UP000021108">
    <property type="component" value="Unassembled WGS sequence"/>
</dbReference>
<comment type="caution">
    <text evidence="9">The sequence shown here is derived from an EMBL/GenBank/DDBJ whole genome shotgun (WGS) entry which is preliminary data.</text>
</comment>
<gene>
    <name evidence="9" type="ORF">J506_3125</name>
</gene>
<feature type="domain" description="Major facilitator superfamily (MFS) profile" evidence="8">
    <location>
        <begin position="15"/>
        <end position="431"/>
    </location>
</feature>
<dbReference type="InterPro" id="IPR011701">
    <property type="entry name" value="MFS"/>
</dbReference>
<dbReference type="InterPro" id="IPR005828">
    <property type="entry name" value="MFS_sugar_transport-like"/>
</dbReference>
<dbReference type="PANTHER" id="PTHR43045">
    <property type="entry name" value="SHIKIMATE TRANSPORTER"/>
    <property type="match status" value="1"/>
</dbReference>
<evidence type="ECO:0000256" key="1">
    <source>
        <dbReference type="ARBA" id="ARBA00004651"/>
    </source>
</evidence>
<dbReference type="EMBL" id="JEXD01000034">
    <property type="protein sequence ID" value="EXC05597.1"/>
    <property type="molecule type" value="Genomic_DNA"/>
</dbReference>
<feature type="transmembrane region" description="Helical" evidence="7">
    <location>
        <begin position="152"/>
        <end position="176"/>
    </location>
</feature>
<evidence type="ECO:0000259" key="8">
    <source>
        <dbReference type="PROSITE" id="PS50850"/>
    </source>
</evidence>
<reference evidence="9 10" key="1">
    <citation type="submission" date="2014-02" db="EMBL/GenBank/DDBJ databases">
        <title>Comparative genomics and transcriptomics to identify genetic mechanisms underlying the emergence of carbapenem resistant Acinetobacter baumannii (CRAb).</title>
        <authorList>
            <person name="Harris A.D."/>
            <person name="Johnson K.J."/>
            <person name="George J."/>
            <person name="Shefchek K."/>
            <person name="Daugherty S.C."/>
            <person name="Parankush S."/>
            <person name="Sadzewicz L."/>
            <person name="Tallon L."/>
            <person name="Sengamalay N."/>
            <person name="Hazen T.H."/>
            <person name="Rasko D.A."/>
        </authorList>
    </citation>
    <scope>NUCLEOTIDE SEQUENCE [LARGE SCALE GENOMIC DNA]</scope>
    <source>
        <strain evidence="9 10">625974</strain>
    </source>
</reference>
<dbReference type="InterPro" id="IPR020846">
    <property type="entry name" value="MFS_dom"/>
</dbReference>
<dbReference type="PROSITE" id="PS50850">
    <property type="entry name" value="MFS"/>
    <property type="match status" value="1"/>
</dbReference>
<feature type="transmembrane region" description="Helical" evidence="7">
    <location>
        <begin position="112"/>
        <end position="131"/>
    </location>
</feature>
<dbReference type="CDD" id="cd17369">
    <property type="entry name" value="MFS_ShiA_like"/>
    <property type="match status" value="1"/>
</dbReference>
<evidence type="ECO:0000256" key="2">
    <source>
        <dbReference type="ARBA" id="ARBA00022448"/>
    </source>
</evidence>
<evidence type="ECO:0000313" key="9">
    <source>
        <dbReference type="EMBL" id="EXC05597.1"/>
    </source>
</evidence>
<proteinExistence type="predicted"/>
<dbReference type="GO" id="GO:0022857">
    <property type="term" value="F:transmembrane transporter activity"/>
    <property type="evidence" value="ECO:0007669"/>
    <property type="project" value="InterPro"/>
</dbReference>
<feature type="transmembrane region" description="Helical" evidence="7">
    <location>
        <begin position="246"/>
        <end position="269"/>
    </location>
</feature>
<dbReference type="FunFam" id="1.20.1250.20:FF:000001">
    <property type="entry name" value="Dicarboxylate MFS transporter"/>
    <property type="match status" value="1"/>
</dbReference>
<feature type="transmembrane region" description="Helical" evidence="7">
    <location>
        <begin position="188"/>
        <end position="207"/>
    </location>
</feature>
<evidence type="ECO:0000256" key="6">
    <source>
        <dbReference type="ARBA" id="ARBA00023136"/>
    </source>
</evidence>
<feature type="transmembrane region" description="Helical" evidence="7">
    <location>
        <begin position="281"/>
        <end position="303"/>
    </location>
</feature>
<feature type="transmembrane region" description="Helical" evidence="7">
    <location>
        <begin position="373"/>
        <end position="396"/>
    </location>
</feature>
<keyword evidence="6 7" id="KW-0472">Membrane</keyword>
<dbReference type="PROSITE" id="PS00217">
    <property type="entry name" value="SUGAR_TRANSPORT_2"/>
    <property type="match status" value="1"/>
</dbReference>
<comment type="subcellular location">
    <subcellularLocation>
        <location evidence="1">Cell membrane</location>
        <topology evidence="1">Multi-pass membrane protein</topology>
    </subcellularLocation>
</comment>
<dbReference type="InterPro" id="IPR005829">
    <property type="entry name" value="Sugar_transporter_CS"/>
</dbReference>
<evidence type="ECO:0000256" key="7">
    <source>
        <dbReference type="SAM" id="Phobius"/>
    </source>
</evidence>
<dbReference type="Pfam" id="PF07690">
    <property type="entry name" value="MFS_1"/>
    <property type="match status" value="1"/>
</dbReference>
<sequence>MANSSVDVNKHAKKAAFSSFLGSVVEYYDFFIYGTAAALVFNQIFFSQEDKTTGTLAALLTFGIGYIARPAGALIFGHIGDKYGRKKSLMLVLMLMGLATFGIGILPTYQDIGIFAPLFLVFFRLMQGLSAGGEQVGASLLTMEHAPSGKKAFYTSWLLNGASIGAILASAVFIPLTTFLSEEQLLAWGWRIPFLLSVLMVVITWMIRRTVTESPQFELELKKKEQSKEKEAVPVLSVFKNEFGSFLTVFCCALICSISSLVLIFGLSWATNNQGVDRTLMLMAVSACQFSALFFQPLYGFLADRIGKRVIFVSGCIACALGSFLYLWAITTHSAFLIIFSAILLKGVFYSAPNALWPSLYAEMFSLKNRYTGVGLATQISFIFAGFAPSICYLIINYGGGWIELASFFAALSVVAAISAYLSRFLKKDPNRVIQHLKQV</sequence>
<accession>A0A009QF86</accession>
<dbReference type="PATRIC" id="fig|1310607.3.peg.3025"/>
<keyword evidence="4 7" id="KW-0812">Transmembrane</keyword>
<dbReference type="AlphaFoldDB" id="A0A009QF86"/>
<dbReference type="Gene3D" id="1.20.1250.20">
    <property type="entry name" value="MFS general substrate transporter like domains"/>
    <property type="match status" value="2"/>
</dbReference>
<keyword evidence="2" id="KW-0813">Transport</keyword>
<feature type="transmembrane region" description="Helical" evidence="7">
    <location>
        <begin position="335"/>
        <end position="352"/>
    </location>
</feature>
<name>A0A009QF86_ACIBA</name>
<dbReference type="InterPro" id="IPR036259">
    <property type="entry name" value="MFS_trans_sf"/>
</dbReference>
<dbReference type="GO" id="GO:0005886">
    <property type="term" value="C:plasma membrane"/>
    <property type="evidence" value="ECO:0007669"/>
    <property type="project" value="UniProtKB-SubCell"/>
</dbReference>
<feature type="transmembrane region" description="Helical" evidence="7">
    <location>
        <begin position="56"/>
        <end position="76"/>
    </location>
</feature>
<dbReference type="SUPFAM" id="SSF103473">
    <property type="entry name" value="MFS general substrate transporter"/>
    <property type="match status" value="1"/>
</dbReference>
<evidence type="ECO:0000256" key="3">
    <source>
        <dbReference type="ARBA" id="ARBA00022475"/>
    </source>
</evidence>
<organism evidence="9 10">
    <name type="scientific">Acinetobacter baumannii 625974</name>
    <dbReference type="NCBI Taxonomy" id="1310607"/>
    <lineage>
        <taxon>Bacteria</taxon>
        <taxon>Pseudomonadati</taxon>
        <taxon>Pseudomonadota</taxon>
        <taxon>Gammaproteobacteria</taxon>
        <taxon>Moraxellales</taxon>
        <taxon>Moraxellaceae</taxon>
        <taxon>Acinetobacter</taxon>
        <taxon>Acinetobacter calcoaceticus/baumannii complex</taxon>
    </lineage>
</organism>
<feature type="transmembrane region" description="Helical" evidence="7">
    <location>
        <begin position="310"/>
        <end position="329"/>
    </location>
</feature>
<protein>
    <submittedName>
        <fullName evidence="9">Sugar (And other) transporter family protein</fullName>
    </submittedName>
</protein>
<keyword evidence="3" id="KW-1003">Cell membrane</keyword>
<evidence type="ECO:0000256" key="5">
    <source>
        <dbReference type="ARBA" id="ARBA00022989"/>
    </source>
</evidence>
<feature type="transmembrane region" description="Helical" evidence="7">
    <location>
        <begin position="20"/>
        <end position="44"/>
    </location>
</feature>
<dbReference type="PANTHER" id="PTHR43045:SF1">
    <property type="entry name" value="SHIKIMATE TRANSPORTER"/>
    <property type="match status" value="1"/>
</dbReference>
<feature type="transmembrane region" description="Helical" evidence="7">
    <location>
        <begin position="402"/>
        <end position="422"/>
    </location>
</feature>
<evidence type="ECO:0000256" key="4">
    <source>
        <dbReference type="ARBA" id="ARBA00022692"/>
    </source>
</evidence>